<keyword evidence="2" id="KW-1133">Transmembrane helix</keyword>
<evidence type="ECO:0000256" key="1">
    <source>
        <dbReference type="SAM" id="MobiDB-lite"/>
    </source>
</evidence>
<evidence type="ECO:0008006" key="5">
    <source>
        <dbReference type="Google" id="ProtNLM"/>
    </source>
</evidence>
<keyword evidence="2" id="KW-0812">Transmembrane</keyword>
<protein>
    <recommendedName>
        <fullName evidence="5">DUF5067 domain-containing protein</fullName>
    </recommendedName>
</protein>
<keyword evidence="4" id="KW-1185">Reference proteome</keyword>
<feature type="region of interest" description="Disordered" evidence="1">
    <location>
        <begin position="56"/>
        <end position="76"/>
    </location>
</feature>
<feature type="transmembrane region" description="Helical" evidence="2">
    <location>
        <begin position="21"/>
        <end position="42"/>
    </location>
</feature>
<proteinExistence type="predicted"/>
<dbReference type="EMBL" id="AP026800">
    <property type="protein sequence ID" value="BDR55115.1"/>
    <property type="molecule type" value="Genomic_DNA"/>
</dbReference>
<dbReference type="RefSeq" id="WP_317642616.1">
    <property type="nucleotide sequence ID" value="NZ_AP026800.1"/>
</dbReference>
<evidence type="ECO:0000313" key="4">
    <source>
        <dbReference type="Proteomes" id="UP001321748"/>
    </source>
</evidence>
<feature type="compositionally biased region" description="Polar residues" evidence="1">
    <location>
        <begin position="56"/>
        <end position="75"/>
    </location>
</feature>
<name>A0ABM8BEA1_9BIFI</name>
<keyword evidence="2" id="KW-0472">Membrane</keyword>
<evidence type="ECO:0000256" key="2">
    <source>
        <dbReference type="SAM" id="Phobius"/>
    </source>
</evidence>
<accession>A0ABM8BEA1</accession>
<organism evidence="3 4">
    <name type="scientific">Bombiscardovia apis</name>
    <dbReference type="NCBI Taxonomy" id="2932182"/>
    <lineage>
        <taxon>Bacteria</taxon>
        <taxon>Bacillati</taxon>
        <taxon>Actinomycetota</taxon>
        <taxon>Actinomycetes</taxon>
        <taxon>Bifidobacteriales</taxon>
        <taxon>Bifidobacteriaceae</taxon>
        <taxon>Bombiscardovia</taxon>
    </lineage>
</organism>
<evidence type="ECO:0000313" key="3">
    <source>
        <dbReference type="EMBL" id="BDR55115.1"/>
    </source>
</evidence>
<dbReference type="Proteomes" id="UP001321748">
    <property type="component" value="Chromosome"/>
</dbReference>
<sequence length="214" mass="22931">MPDNKPNVEAKSQSVVVRRRRLALVIGVAVVVILVLFSAYVWPHWAAKSTTQAPAASQTGAAHPSQPASKPTITAQPLPANATDLLKAMPDSVGAFARVKADAATDWAASAPIEEYTIAYSTGSEGKDVALHVAQWSHDEDADKHYQSMLSSLTGKELASGKVKVSGKETGSYVEREDPANAKQSVVLWRNATVTFRLEGPKASVEAFYKDFPL</sequence>
<gene>
    <name evidence="3" type="ORF">KIMH_12260</name>
</gene>
<reference evidence="3 4" key="1">
    <citation type="journal article" date="2023" name="Microbiol. Spectr.">
        <title>Symbiosis of Carpenter Bees with Uncharacterized Lactic Acid Bacteria Showing NAD Auxotrophy.</title>
        <authorList>
            <person name="Kawasaki S."/>
            <person name="Ozawa K."/>
            <person name="Mori T."/>
            <person name="Yamamoto A."/>
            <person name="Ito M."/>
            <person name="Ohkuma M."/>
            <person name="Sakamoto M."/>
            <person name="Matsutani M."/>
        </authorList>
    </citation>
    <scope>NUCLEOTIDE SEQUENCE [LARGE SCALE GENOMIC DNA]</scope>
    <source>
        <strain evidence="3 4">KimH</strain>
    </source>
</reference>